<evidence type="ECO:0000313" key="1">
    <source>
        <dbReference type="EMBL" id="KAF6306574.1"/>
    </source>
</evidence>
<evidence type="ECO:0000313" key="2">
    <source>
        <dbReference type="Proteomes" id="UP000585614"/>
    </source>
</evidence>
<dbReference type="EMBL" id="JACAGC010000017">
    <property type="protein sequence ID" value="KAF6306574.1"/>
    <property type="molecule type" value="Genomic_DNA"/>
</dbReference>
<reference evidence="1 2" key="1">
    <citation type="journal article" date="2020" name="Nature">
        <title>Six reference-quality genomes reveal evolution of bat adaptations.</title>
        <authorList>
            <person name="Jebb D."/>
            <person name="Huang Z."/>
            <person name="Pippel M."/>
            <person name="Hughes G.M."/>
            <person name="Lavrichenko K."/>
            <person name="Devanna P."/>
            <person name="Winkler S."/>
            <person name="Jermiin L.S."/>
            <person name="Skirmuntt E.C."/>
            <person name="Katzourakis A."/>
            <person name="Burkitt-Gray L."/>
            <person name="Ray D.A."/>
            <person name="Sullivan K.A.M."/>
            <person name="Roscito J.G."/>
            <person name="Kirilenko B.M."/>
            <person name="Davalos L.M."/>
            <person name="Corthals A.P."/>
            <person name="Power M.L."/>
            <person name="Jones G."/>
            <person name="Ransome R.D."/>
            <person name="Dechmann D.K.N."/>
            <person name="Locatelli A.G."/>
            <person name="Puechmaille S.J."/>
            <person name="Fedrigo O."/>
            <person name="Jarvis E.D."/>
            <person name="Hiller M."/>
            <person name="Vernes S.C."/>
            <person name="Myers E.W."/>
            <person name="Teeling E.C."/>
        </authorList>
    </citation>
    <scope>NUCLEOTIDE SEQUENCE [LARGE SCALE GENOMIC DNA]</scope>
    <source>
        <strain evidence="1">MRhiFer1</strain>
        <tissue evidence="1">Lung</tissue>
    </source>
</reference>
<name>A0A7J7U171_RHIFE</name>
<sequence>MWFLQVHSSCLSKDSLPPPFFSQTQPKVSSVNLAEGERLICLSLFSLQSYYDTNSMPCFLHSCYNCPNPSKAEGGCLTSTRMGSKEVQKIEATKVNILRYYFITYVNITIPRKCYEDVKSNY</sequence>
<comment type="caution">
    <text evidence="1">The sequence shown here is derived from an EMBL/GenBank/DDBJ whole genome shotgun (WGS) entry which is preliminary data.</text>
</comment>
<organism evidence="1 2">
    <name type="scientific">Rhinolophus ferrumequinum</name>
    <name type="common">Greater horseshoe bat</name>
    <dbReference type="NCBI Taxonomy" id="59479"/>
    <lineage>
        <taxon>Eukaryota</taxon>
        <taxon>Metazoa</taxon>
        <taxon>Chordata</taxon>
        <taxon>Craniata</taxon>
        <taxon>Vertebrata</taxon>
        <taxon>Euteleostomi</taxon>
        <taxon>Mammalia</taxon>
        <taxon>Eutheria</taxon>
        <taxon>Laurasiatheria</taxon>
        <taxon>Chiroptera</taxon>
        <taxon>Yinpterochiroptera</taxon>
        <taxon>Rhinolophoidea</taxon>
        <taxon>Rhinolophidae</taxon>
        <taxon>Rhinolophinae</taxon>
        <taxon>Rhinolophus</taxon>
    </lineage>
</organism>
<gene>
    <name evidence="1" type="ORF">mRhiFer1_008673</name>
</gene>
<protein>
    <submittedName>
        <fullName evidence="1">Uncharacterized protein</fullName>
    </submittedName>
</protein>
<dbReference type="AlphaFoldDB" id="A0A7J7U171"/>
<dbReference type="Proteomes" id="UP000585614">
    <property type="component" value="Unassembled WGS sequence"/>
</dbReference>
<proteinExistence type="predicted"/>
<accession>A0A7J7U171</accession>